<organism evidence="1 2">
    <name type="scientific">Sphingomonas guangdongensis</name>
    <dbReference type="NCBI Taxonomy" id="1141890"/>
    <lineage>
        <taxon>Bacteria</taxon>
        <taxon>Pseudomonadati</taxon>
        <taxon>Pseudomonadota</taxon>
        <taxon>Alphaproteobacteria</taxon>
        <taxon>Sphingomonadales</taxon>
        <taxon>Sphingomonadaceae</taxon>
        <taxon>Sphingomonas</taxon>
    </lineage>
</organism>
<keyword evidence="2" id="KW-1185">Reference proteome</keyword>
<sequence length="83" mass="9331">MRTILPRWLLALFLLPSRAVSRWLSAPFLLPNTIVEGWKEGDELLRRSAAETTASTICPHCDGEKPAGVPLCEPCEWEDRKAI</sequence>
<gene>
    <name evidence="1" type="ORF">SAMN06297144_1428</name>
</gene>
<dbReference type="Proteomes" id="UP000219494">
    <property type="component" value="Unassembled WGS sequence"/>
</dbReference>
<evidence type="ECO:0000313" key="2">
    <source>
        <dbReference type="Proteomes" id="UP000219494"/>
    </source>
</evidence>
<protein>
    <submittedName>
        <fullName evidence="1">Uncharacterized protein</fullName>
    </submittedName>
</protein>
<dbReference type="AlphaFoldDB" id="A0A285QI15"/>
<dbReference type="OrthoDB" id="5181253at2"/>
<reference evidence="1 2" key="1">
    <citation type="submission" date="2017-07" db="EMBL/GenBank/DDBJ databases">
        <authorList>
            <person name="Sun Z.S."/>
            <person name="Albrecht U."/>
            <person name="Echele G."/>
            <person name="Lee C.C."/>
        </authorList>
    </citation>
    <scope>NUCLEOTIDE SEQUENCE [LARGE SCALE GENOMIC DNA]</scope>
    <source>
        <strain evidence="1 2">CGMCC 1.12672</strain>
    </source>
</reference>
<accession>A0A285QI15</accession>
<dbReference type="RefSeq" id="WP_144033543.1">
    <property type="nucleotide sequence ID" value="NZ_OBMI01000001.1"/>
</dbReference>
<evidence type="ECO:0000313" key="1">
    <source>
        <dbReference type="EMBL" id="SOB81158.1"/>
    </source>
</evidence>
<dbReference type="EMBL" id="OBMI01000001">
    <property type="protein sequence ID" value="SOB81158.1"/>
    <property type="molecule type" value="Genomic_DNA"/>
</dbReference>
<name>A0A285QI15_9SPHN</name>
<proteinExistence type="predicted"/>